<reference evidence="8" key="2">
    <citation type="submission" date="2022-06" db="EMBL/GenBank/DDBJ databases">
        <title>Isolation of gut microbiota from human fecal samples.</title>
        <authorList>
            <person name="Pamer E.G."/>
            <person name="Barat B."/>
            <person name="Waligurski E."/>
            <person name="Medina S."/>
            <person name="Paddock L."/>
            <person name="Mostad J."/>
        </authorList>
    </citation>
    <scope>NUCLEOTIDE SEQUENCE</scope>
    <source>
        <strain evidence="8">DFI.9.91</strain>
    </source>
</reference>
<comment type="caution">
    <text evidence="8">The sequence shown here is derived from an EMBL/GenBank/DDBJ whole genome shotgun (WGS) entry which is preliminary data.</text>
</comment>
<evidence type="ECO:0000313" key="9">
    <source>
        <dbReference type="Proteomes" id="UP001200313"/>
    </source>
</evidence>
<organism evidence="8 10">
    <name type="scientific">Intestinimonas massiliensis</name>
    <name type="common">ex Afouda et al. 2020</name>
    <dbReference type="NCBI Taxonomy" id="1673721"/>
    <lineage>
        <taxon>Bacteria</taxon>
        <taxon>Bacillati</taxon>
        <taxon>Bacillota</taxon>
        <taxon>Clostridia</taxon>
        <taxon>Eubacteriales</taxon>
        <taxon>Intestinimonas</taxon>
    </lineage>
</organism>
<feature type="transmembrane region" description="Helical" evidence="6">
    <location>
        <begin position="209"/>
        <end position="233"/>
    </location>
</feature>
<evidence type="ECO:0000313" key="7">
    <source>
        <dbReference type="EMBL" id="MCG4525840.1"/>
    </source>
</evidence>
<evidence type="ECO:0000256" key="3">
    <source>
        <dbReference type="ARBA" id="ARBA00022692"/>
    </source>
</evidence>
<evidence type="ECO:0000313" key="10">
    <source>
        <dbReference type="Proteomes" id="UP001204562"/>
    </source>
</evidence>
<keyword evidence="9" id="KW-1185">Reference proteome</keyword>
<dbReference type="GO" id="GO:0005886">
    <property type="term" value="C:plasma membrane"/>
    <property type="evidence" value="ECO:0007669"/>
    <property type="project" value="UniProtKB-SubCell"/>
</dbReference>
<dbReference type="PANTHER" id="PTHR30213:SF0">
    <property type="entry name" value="UPF0761 MEMBRANE PROTEIN YIHY"/>
    <property type="match status" value="1"/>
</dbReference>
<feature type="transmembrane region" description="Helical" evidence="6">
    <location>
        <begin position="135"/>
        <end position="160"/>
    </location>
</feature>
<feature type="transmembrane region" description="Helical" evidence="6">
    <location>
        <begin position="32"/>
        <end position="56"/>
    </location>
</feature>
<protein>
    <submittedName>
        <fullName evidence="8">YihY/virulence factor BrkB family protein</fullName>
    </submittedName>
</protein>
<feature type="transmembrane region" description="Helical" evidence="6">
    <location>
        <begin position="245"/>
        <end position="272"/>
    </location>
</feature>
<sequence>MKALWESSPVRFIREIADVYFSRRVSRSAAELAYFLILSFFPVLICVNAFVGLLHIDVNALVDAASEIIPRESLSILTDYITYLSEPGSQSNAMLAAGITMTLFSASAAFRALMNIMADIYRRRTYTGVVQIAASVLNSILFLITIYLSLGVLLTGSWFFRLVERHFPWIAQLVGSWQSLRFLILFCLVFLFVLLAYRMSAPRGRPRPPILTGGFLASVALVCASMLFSWFIGMSSRYSLVYGSLASVIILLVWLYLCGNILILGNVFNYVWYRRKQARYQREHPGA</sequence>
<feature type="transmembrane region" description="Helical" evidence="6">
    <location>
        <begin position="93"/>
        <end position="114"/>
    </location>
</feature>
<evidence type="ECO:0000256" key="6">
    <source>
        <dbReference type="SAM" id="Phobius"/>
    </source>
</evidence>
<dbReference type="EMBL" id="JAKNJB010000003">
    <property type="protein sequence ID" value="MCG4525840.1"/>
    <property type="molecule type" value="Genomic_DNA"/>
</dbReference>
<dbReference type="PANTHER" id="PTHR30213">
    <property type="entry name" value="INNER MEMBRANE PROTEIN YHJD"/>
    <property type="match status" value="1"/>
</dbReference>
<accession>A0AAW5JJ56</accession>
<keyword evidence="2" id="KW-1003">Cell membrane</keyword>
<evidence type="ECO:0000256" key="1">
    <source>
        <dbReference type="ARBA" id="ARBA00004651"/>
    </source>
</evidence>
<evidence type="ECO:0000313" key="8">
    <source>
        <dbReference type="EMBL" id="MCQ4769388.1"/>
    </source>
</evidence>
<evidence type="ECO:0000256" key="5">
    <source>
        <dbReference type="ARBA" id="ARBA00023136"/>
    </source>
</evidence>
<feature type="transmembrane region" description="Helical" evidence="6">
    <location>
        <begin position="180"/>
        <end position="197"/>
    </location>
</feature>
<dbReference type="Pfam" id="PF03631">
    <property type="entry name" value="Virul_fac_BrkB"/>
    <property type="match status" value="1"/>
</dbReference>
<dbReference type="PIRSF" id="PIRSF035875">
    <property type="entry name" value="RNase_BN"/>
    <property type="match status" value="1"/>
</dbReference>
<evidence type="ECO:0000256" key="4">
    <source>
        <dbReference type="ARBA" id="ARBA00022989"/>
    </source>
</evidence>
<dbReference type="Proteomes" id="UP001200313">
    <property type="component" value="Unassembled WGS sequence"/>
</dbReference>
<reference evidence="7 9" key="1">
    <citation type="submission" date="2022-01" db="EMBL/GenBank/DDBJ databases">
        <title>Collection of gut derived symbiotic bacterial strains cultured from healthy donors.</title>
        <authorList>
            <person name="Lin H."/>
            <person name="Kohout C."/>
            <person name="Waligurski E."/>
            <person name="Pamer E.G."/>
        </authorList>
    </citation>
    <scope>NUCLEOTIDE SEQUENCE [LARGE SCALE GENOMIC DNA]</scope>
    <source>
        <strain evidence="7 9">DFI.3.7</strain>
    </source>
</reference>
<dbReference type="InterPro" id="IPR017039">
    <property type="entry name" value="Virul_fac_BrkB"/>
</dbReference>
<gene>
    <name evidence="7" type="ORF">L0P79_01945</name>
    <name evidence="8" type="ORF">NE579_02760</name>
</gene>
<keyword evidence="3 6" id="KW-0812">Transmembrane</keyword>
<name>A0AAW5JJ56_9FIRM</name>
<dbReference type="EMBL" id="JANFYS010000003">
    <property type="protein sequence ID" value="MCQ4769388.1"/>
    <property type="molecule type" value="Genomic_DNA"/>
</dbReference>
<proteinExistence type="predicted"/>
<comment type="subcellular location">
    <subcellularLocation>
        <location evidence="1">Cell membrane</location>
        <topology evidence="1">Multi-pass membrane protein</topology>
    </subcellularLocation>
</comment>
<dbReference type="NCBIfam" id="TIGR00765">
    <property type="entry name" value="yihY_not_rbn"/>
    <property type="match status" value="1"/>
</dbReference>
<evidence type="ECO:0000256" key="2">
    <source>
        <dbReference type="ARBA" id="ARBA00022475"/>
    </source>
</evidence>
<keyword evidence="5 6" id="KW-0472">Membrane</keyword>
<keyword evidence="4 6" id="KW-1133">Transmembrane helix</keyword>
<dbReference type="RefSeq" id="WP_238072927.1">
    <property type="nucleotide sequence ID" value="NZ_JAKNJB010000003.1"/>
</dbReference>
<dbReference type="Proteomes" id="UP001204562">
    <property type="component" value="Unassembled WGS sequence"/>
</dbReference>
<dbReference type="AlphaFoldDB" id="A0AAW5JJ56"/>